<dbReference type="AlphaFoldDB" id="A0A402DL68"/>
<proteinExistence type="predicted"/>
<reference evidence="2" key="1">
    <citation type="submission" date="2018-12" db="EMBL/GenBank/DDBJ databases">
        <title>Genome sequence of Microcystis aeruginosa NIES-4285.</title>
        <authorList>
            <person name="Tanabe Y."/>
        </authorList>
    </citation>
    <scope>NUCLEOTIDE SEQUENCE [LARGE SCALE GENOMIC DNA]</scope>
    <source>
        <strain evidence="2">NIES-4285</strain>
    </source>
</reference>
<accession>A0A402DL68</accession>
<gene>
    <name evidence="1" type="ORF">MiAbB_04920</name>
</gene>
<evidence type="ECO:0000313" key="2">
    <source>
        <dbReference type="Proteomes" id="UP000289660"/>
    </source>
</evidence>
<dbReference type="Proteomes" id="UP000289660">
    <property type="component" value="Unassembled WGS sequence"/>
</dbReference>
<dbReference type="EMBL" id="BIFY01000253">
    <property type="protein sequence ID" value="GCE62965.1"/>
    <property type="molecule type" value="Genomic_DNA"/>
</dbReference>
<organism evidence="1 2">
    <name type="scientific">Microcystis aeruginosa NIES-4285</name>
    <dbReference type="NCBI Taxonomy" id="2497681"/>
    <lineage>
        <taxon>Bacteria</taxon>
        <taxon>Bacillati</taxon>
        <taxon>Cyanobacteriota</taxon>
        <taxon>Cyanophyceae</taxon>
        <taxon>Oscillatoriophycideae</taxon>
        <taxon>Chroococcales</taxon>
        <taxon>Microcystaceae</taxon>
        <taxon>Microcystis</taxon>
    </lineage>
</organism>
<comment type="caution">
    <text evidence="1">The sequence shown here is derived from an EMBL/GenBank/DDBJ whole genome shotgun (WGS) entry which is preliminary data.</text>
</comment>
<protein>
    <submittedName>
        <fullName evidence="1">Uncharacterized protein</fullName>
    </submittedName>
</protein>
<sequence>MAFCQRGSPAIIADDKFVVAVGGEQAITTRVVQDYQQA</sequence>
<evidence type="ECO:0000313" key="1">
    <source>
        <dbReference type="EMBL" id="GCE62965.1"/>
    </source>
</evidence>
<name>A0A402DL68_MICAE</name>